<name>A0A554LIS2_9BACT</name>
<comment type="caution">
    <text evidence="1">The sequence shown here is derived from an EMBL/GenBank/DDBJ whole genome shotgun (WGS) entry which is preliminary data.</text>
</comment>
<gene>
    <name evidence="1" type="ORF">CEN89_462</name>
</gene>
<proteinExistence type="predicted"/>
<evidence type="ECO:0000313" key="1">
    <source>
        <dbReference type="EMBL" id="TSC92760.1"/>
    </source>
</evidence>
<dbReference type="EMBL" id="VMGK01000014">
    <property type="protein sequence ID" value="TSC92760.1"/>
    <property type="molecule type" value="Genomic_DNA"/>
</dbReference>
<dbReference type="Proteomes" id="UP000315689">
    <property type="component" value="Unassembled WGS sequence"/>
</dbReference>
<evidence type="ECO:0000313" key="2">
    <source>
        <dbReference type="Proteomes" id="UP000315689"/>
    </source>
</evidence>
<organism evidence="1 2">
    <name type="scientific">Candidatus Berkelbacteria bacterium Licking1014_7</name>
    <dbReference type="NCBI Taxonomy" id="2017147"/>
    <lineage>
        <taxon>Bacteria</taxon>
        <taxon>Candidatus Berkelbacteria</taxon>
    </lineage>
</organism>
<protein>
    <submittedName>
        <fullName evidence="1">Uncharacterized protein</fullName>
    </submittedName>
</protein>
<dbReference type="AlphaFoldDB" id="A0A554LIS2"/>
<accession>A0A554LIS2</accession>
<reference evidence="1 2" key="1">
    <citation type="submission" date="2017-07" db="EMBL/GenBank/DDBJ databases">
        <title>Mechanisms for carbon and nitrogen cycling indicate functional differentiation within the Candidate Phyla Radiation.</title>
        <authorList>
            <person name="Danczak R.E."/>
            <person name="Johnston M.D."/>
            <person name="Kenah C."/>
            <person name="Slattery M."/>
            <person name="Wrighton K.C."/>
            <person name="Wilkins M.J."/>
        </authorList>
    </citation>
    <scope>NUCLEOTIDE SEQUENCE [LARGE SCALE GENOMIC DNA]</scope>
    <source>
        <strain evidence="1">Licking1014_7</strain>
    </source>
</reference>
<sequence>MSIASVRHILFGARRWTKSQKFAKVKMFDNQHIDKAIKQKHIEMKQAETKQAATAI</sequence>